<reference evidence="13 14" key="1">
    <citation type="submission" date="2014-06" db="EMBL/GenBank/DDBJ databases">
        <authorList>
            <person name="Swart Estienne"/>
        </authorList>
    </citation>
    <scope>NUCLEOTIDE SEQUENCE [LARGE SCALE GENOMIC DNA]</scope>
    <source>
        <strain evidence="13 14">130c</strain>
    </source>
</reference>
<feature type="transmembrane region" description="Helical" evidence="11">
    <location>
        <begin position="91"/>
        <end position="113"/>
    </location>
</feature>
<evidence type="ECO:0000256" key="5">
    <source>
        <dbReference type="ARBA" id="ARBA00022989"/>
    </source>
</evidence>
<evidence type="ECO:0000313" key="14">
    <source>
        <dbReference type="Proteomes" id="UP000039865"/>
    </source>
</evidence>
<dbReference type="PANTHER" id="PTHR11689:SF136">
    <property type="entry name" value="H(+)_CL(-) EXCHANGE TRANSPORTER 7"/>
    <property type="match status" value="1"/>
</dbReference>
<keyword evidence="7 10" id="KW-0129">CBS domain</keyword>
<protein>
    <recommendedName>
        <fullName evidence="11">Chloride channel protein</fullName>
    </recommendedName>
</protein>
<dbReference type="Pfam" id="PF00571">
    <property type="entry name" value="CBS"/>
    <property type="match status" value="1"/>
</dbReference>
<dbReference type="SMART" id="SM00116">
    <property type="entry name" value="CBS"/>
    <property type="match status" value="2"/>
</dbReference>
<feature type="transmembrane region" description="Helical" evidence="11">
    <location>
        <begin position="133"/>
        <end position="153"/>
    </location>
</feature>
<keyword evidence="5 11" id="KW-1133">Transmembrane helix</keyword>
<dbReference type="Pfam" id="PF00654">
    <property type="entry name" value="Voltage_CLC"/>
    <property type="match status" value="1"/>
</dbReference>
<feature type="transmembrane region" description="Helical" evidence="11">
    <location>
        <begin position="232"/>
        <end position="251"/>
    </location>
</feature>
<organism evidence="13 14">
    <name type="scientific">Stylonychia lemnae</name>
    <name type="common">Ciliate</name>
    <dbReference type="NCBI Taxonomy" id="5949"/>
    <lineage>
        <taxon>Eukaryota</taxon>
        <taxon>Sar</taxon>
        <taxon>Alveolata</taxon>
        <taxon>Ciliophora</taxon>
        <taxon>Intramacronucleata</taxon>
        <taxon>Spirotrichea</taxon>
        <taxon>Stichotrichia</taxon>
        <taxon>Sporadotrichida</taxon>
        <taxon>Oxytrichidae</taxon>
        <taxon>Stylonychinae</taxon>
        <taxon>Stylonychia</taxon>
    </lineage>
</organism>
<keyword evidence="2 11" id="KW-0813">Transport</keyword>
<feature type="transmembrane region" description="Helical" evidence="11">
    <location>
        <begin position="483"/>
        <end position="505"/>
    </location>
</feature>
<keyword evidence="9 11" id="KW-0868">Chloride</keyword>
<feature type="transmembrane region" description="Helical" evidence="11">
    <location>
        <begin position="196"/>
        <end position="220"/>
    </location>
</feature>
<dbReference type="PRINTS" id="PR00762">
    <property type="entry name" value="CLCHANNEL"/>
</dbReference>
<dbReference type="SUPFAM" id="SSF54631">
    <property type="entry name" value="CBS-domain pair"/>
    <property type="match status" value="1"/>
</dbReference>
<name>A0A078AR06_STYLE</name>
<dbReference type="InParanoid" id="A0A078AR06"/>
<feature type="transmembrane region" description="Helical" evidence="11">
    <location>
        <begin position="324"/>
        <end position="343"/>
    </location>
</feature>
<evidence type="ECO:0000256" key="8">
    <source>
        <dbReference type="ARBA" id="ARBA00023136"/>
    </source>
</evidence>
<evidence type="ECO:0000256" key="7">
    <source>
        <dbReference type="ARBA" id="ARBA00023122"/>
    </source>
</evidence>
<proteinExistence type="inferred from homology"/>
<evidence type="ECO:0000256" key="1">
    <source>
        <dbReference type="ARBA" id="ARBA00004141"/>
    </source>
</evidence>
<dbReference type="PROSITE" id="PS51371">
    <property type="entry name" value="CBS"/>
    <property type="match status" value="1"/>
</dbReference>
<feature type="transmembrane region" description="Helical" evidence="11">
    <location>
        <begin position="517"/>
        <end position="536"/>
    </location>
</feature>
<keyword evidence="8 11" id="KW-0472">Membrane</keyword>
<dbReference type="Gene3D" id="1.10.3080.10">
    <property type="entry name" value="Clc chloride channel"/>
    <property type="match status" value="1"/>
</dbReference>
<feature type="transmembrane region" description="Helical" evidence="11">
    <location>
        <begin position="284"/>
        <end position="304"/>
    </location>
</feature>
<evidence type="ECO:0000313" key="13">
    <source>
        <dbReference type="EMBL" id="CDW84850.1"/>
    </source>
</evidence>
<dbReference type="InterPro" id="IPR000644">
    <property type="entry name" value="CBS_dom"/>
</dbReference>
<dbReference type="AlphaFoldDB" id="A0A078AR06"/>
<dbReference type="EMBL" id="CCKQ01013207">
    <property type="protein sequence ID" value="CDW84850.1"/>
    <property type="molecule type" value="Genomic_DNA"/>
</dbReference>
<dbReference type="InterPro" id="IPR051280">
    <property type="entry name" value="Cl-channel/antiporter"/>
</dbReference>
<evidence type="ECO:0000256" key="2">
    <source>
        <dbReference type="ARBA" id="ARBA00022448"/>
    </source>
</evidence>
<evidence type="ECO:0000256" key="11">
    <source>
        <dbReference type="RuleBase" id="RU361221"/>
    </source>
</evidence>
<dbReference type="GO" id="GO:0016020">
    <property type="term" value="C:membrane"/>
    <property type="evidence" value="ECO:0007669"/>
    <property type="project" value="UniProtKB-SubCell"/>
</dbReference>
<dbReference type="GO" id="GO:0005254">
    <property type="term" value="F:chloride channel activity"/>
    <property type="evidence" value="ECO:0007669"/>
    <property type="project" value="UniProtKB-UniRule"/>
</dbReference>
<dbReference type="InterPro" id="IPR046342">
    <property type="entry name" value="CBS_dom_sf"/>
</dbReference>
<dbReference type="OrthoDB" id="428525at2759"/>
<evidence type="ECO:0000256" key="10">
    <source>
        <dbReference type="PROSITE-ProRule" id="PRU00703"/>
    </source>
</evidence>
<accession>A0A078AR06</accession>
<comment type="similarity">
    <text evidence="11">Belongs to the chloride channel (TC 2.A.49) family.</text>
</comment>
<keyword evidence="14" id="KW-1185">Reference proteome</keyword>
<dbReference type="SUPFAM" id="SSF81340">
    <property type="entry name" value="Clc chloride channel"/>
    <property type="match status" value="1"/>
</dbReference>
<evidence type="ECO:0000256" key="6">
    <source>
        <dbReference type="ARBA" id="ARBA00023065"/>
    </source>
</evidence>
<evidence type="ECO:0000256" key="9">
    <source>
        <dbReference type="ARBA" id="ARBA00023214"/>
    </source>
</evidence>
<feature type="transmembrane region" description="Helical" evidence="11">
    <location>
        <begin position="416"/>
        <end position="438"/>
    </location>
</feature>
<feature type="domain" description="CBS" evidence="12">
    <location>
        <begin position="752"/>
        <end position="805"/>
    </location>
</feature>
<gene>
    <name evidence="13" type="primary">Contig7355.g7859</name>
    <name evidence="13" type="ORF">STYLEM_13919</name>
</gene>
<dbReference type="Proteomes" id="UP000039865">
    <property type="component" value="Unassembled WGS sequence"/>
</dbReference>
<comment type="subcellular location">
    <subcellularLocation>
        <location evidence="1 11">Membrane</location>
        <topology evidence="1 11">Multi-pass membrane protein</topology>
    </subcellularLocation>
</comment>
<evidence type="ECO:0000259" key="12">
    <source>
        <dbReference type="PROSITE" id="PS51371"/>
    </source>
</evidence>
<feature type="transmembrane region" description="Helical" evidence="11">
    <location>
        <begin position="165"/>
        <end position="184"/>
    </location>
</feature>
<sequence>MRPDKSFKLYPRQDQEFKKKHSLDFQRVLGNLYGKRPTGNKTQAFMWIMCLIIGVIMGSIAFLMDLIVNFFGDLRWNSAETAARDHAGLGWFVLIVFSVLFIVIAAALTMFIAPTAMGSGVAEAMGIMNGVAYPDYISLQGLFVKFIGVSLAVAGGLCGGKEGPLVHIGAIVGYASAYLPLGITQYFRNDFEKRKLMAVGTAAGVSCAFGAPIGGSLFAYEISKPNTFWSFSLTWKVFFSSTVSTFILSVFKQLYDGLEPVRVSNSDIIKLGETNYKAPTMDSLIAAIILGSFGGLLGAIFIIINNSVNTLRKYHLKNKWLKILESNILVILTATVMYLAVYIRYAAATDPDNNSDICDIDNKQTVGFREPTSGIEPAKTRQFLCPDGKFDRLATLMFDSQANIIKTFMASGLRTIILENALIFMFIWYFFVCITSGTAVPVGIFIPCILIGCSVGHVYSHIHEAMGFKVNYSDPSESGIQPGIFAILGATAVLSGSTRMTYSLAVIMLETTSSVELFFPIIFTLFASYGTGALLINKSIYLSALRSKNIPLLSKDIPRENRNLLVKEAMSAPPICFLFVAKVKDIYFQLSTTNHNGFPVQDKQHRLIGLVERDVLITLIEKQAWYFPNDSKLPTFGDGIIIKKDRLSDINRNNSMESSSNGRVRASSQENQYIQSNFQQNLLQQDMELMHQQEQKVDEADYEDYRLFPIQDDKIQWQDLNQDFKSNIRNYKDITELAVRNPDQLLDLRPYMIERPYSVTIKDKLPKALNLFRQMQLRQLPVINDTTCKVEGIITRQDLFQYMSL</sequence>
<evidence type="ECO:0000256" key="4">
    <source>
        <dbReference type="ARBA" id="ARBA00022737"/>
    </source>
</evidence>
<dbReference type="InterPro" id="IPR001807">
    <property type="entry name" value="ClC"/>
</dbReference>
<keyword evidence="4" id="KW-0677">Repeat</keyword>
<keyword evidence="3 11" id="KW-0812">Transmembrane</keyword>
<dbReference type="InterPro" id="IPR014743">
    <property type="entry name" value="Cl-channel_core"/>
</dbReference>
<evidence type="ECO:0000256" key="3">
    <source>
        <dbReference type="ARBA" id="ARBA00022692"/>
    </source>
</evidence>
<feature type="transmembrane region" description="Helical" evidence="11">
    <location>
        <begin position="444"/>
        <end position="462"/>
    </location>
</feature>
<dbReference type="Gene3D" id="3.90.1280.20">
    <property type="match status" value="1"/>
</dbReference>
<dbReference type="PANTHER" id="PTHR11689">
    <property type="entry name" value="CHLORIDE CHANNEL PROTEIN CLC FAMILY MEMBER"/>
    <property type="match status" value="1"/>
</dbReference>
<keyword evidence="6 11" id="KW-0406">Ion transport</keyword>
<feature type="transmembrane region" description="Helical" evidence="11">
    <location>
        <begin position="44"/>
        <end position="71"/>
    </location>
</feature>